<dbReference type="KEGG" id="tpaf:A3L08_03070"/>
<proteinExistence type="predicted"/>
<protein>
    <submittedName>
        <fullName evidence="1">Phosphodiesterase</fullName>
    </submittedName>
</protein>
<dbReference type="AlphaFoldDB" id="A0A218P6H2"/>
<dbReference type="PANTHER" id="PTHR10151">
    <property type="entry name" value="ECTONUCLEOTIDE PYROPHOSPHATASE/PHOSPHODIESTERASE"/>
    <property type="match status" value="1"/>
</dbReference>
<dbReference type="InterPro" id="IPR002591">
    <property type="entry name" value="Phosphodiest/P_Trfase"/>
</dbReference>
<dbReference type="InterPro" id="IPR017850">
    <property type="entry name" value="Alkaline_phosphatase_core_sf"/>
</dbReference>
<dbReference type="Proteomes" id="UP000197418">
    <property type="component" value="Chromosome"/>
</dbReference>
<evidence type="ECO:0000313" key="2">
    <source>
        <dbReference type="Proteomes" id="UP000197418"/>
    </source>
</evidence>
<dbReference type="Pfam" id="PF01663">
    <property type="entry name" value="Phosphodiest"/>
    <property type="match status" value="1"/>
</dbReference>
<dbReference type="SUPFAM" id="SSF53649">
    <property type="entry name" value="Alkaline phosphatase-like"/>
    <property type="match status" value="1"/>
</dbReference>
<dbReference type="RefSeq" id="WP_088853646.1">
    <property type="nucleotide sequence ID" value="NZ_CP015102.1"/>
</dbReference>
<reference evidence="1 2" key="1">
    <citation type="submission" date="2016-04" db="EMBL/GenBank/DDBJ databases">
        <title>Complete genome sequence of Thermococcus pacificus type strain P4.</title>
        <authorList>
            <person name="Oger P.M."/>
        </authorList>
    </citation>
    <scope>NUCLEOTIDE SEQUENCE [LARGE SCALE GENOMIC DNA]</scope>
    <source>
        <strain evidence="1 2">P-4</strain>
    </source>
</reference>
<accession>A0A218P6H2</accession>
<evidence type="ECO:0000313" key="1">
    <source>
        <dbReference type="EMBL" id="ASJ06384.1"/>
    </source>
</evidence>
<keyword evidence="2" id="KW-1185">Reference proteome</keyword>
<dbReference type="GO" id="GO:0016787">
    <property type="term" value="F:hydrolase activity"/>
    <property type="evidence" value="ECO:0007669"/>
    <property type="project" value="UniProtKB-ARBA"/>
</dbReference>
<dbReference type="Gene3D" id="3.40.720.10">
    <property type="entry name" value="Alkaline Phosphatase, subunit A"/>
    <property type="match status" value="2"/>
</dbReference>
<dbReference type="EMBL" id="CP015102">
    <property type="protein sequence ID" value="ASJ06384.1"/>
    <property type="molecule type" value="Genomic_DNA"/>
</dbReference>
<dbReference type="GeneID" id="33315220"/>
<sequence length="478" mass="55280">MPKNRTKVVVIGLDGANINTANLVGLNTKYIHNFISTIPPYTPPAWTSILTGVTPAKHGIIDFQRIDPKELTVNIATSRDVKYYRISELLSMHGLKSVLINLPMTYPFEGIKFKENTVIVSDWAAPYQEIYPKRLNEKYKEYLIDPPHSWEKHIDNPSGYAKRVEEYTTTRLNIYYDLLEDWDWDLYFIVFSETDWFSHIFPQILEGKDTHLVYGVFKKIKKFIDKAMNIADITFIVSDHGFEIKRKIFYVNEALARLGFLRYNKTKASFVRFGKKIIPSKIAKILATRGTNQMSYATDPQKRKAFMLSHATWGVYVTDKTLKEQVKKALESFPEISKVVLKEEIYTGPHIQLLPDLFIVPKDGIKFSRDLSGKLTETTYQGDHEIHGILGALGEGINSEITFRHLPTVYDIAPTILHIFNFPIPSDMDGRVLMEIFKEDSEFVKRKPKYVDPSYYRIKQKDEKLKKAIKHLKLKGKI</sequence>
<name>A0A218P6H2_9EURY</name>
<dbReference type="OrthoDB" id="198670at2157"/>
<gene>
    <name evidence="1" type="ORF">A3L08_03070</name>
</gene>
<dbReference type="PANTHER" id="PTHR10151:SF120">
    <property type="entry name" value="BIS(5'-ADENOSYL)-TRIPHOSPHATASE"/>
    <property type="match status" value="1"/>
</dbReference>
<organism evidence="1 2">
    <name type="scientific">Thermococcus pacificus</name>
    <dbReference type="NCBI Taxonomy" id="71998"/>
    <lineage>
        <taxon>Archaea</taxon>
        <taxon>Methanobacteriati</taxon>
        <taxon>Methanobacteriota</taxon>
        <taxon>Thermococci</taxon>
        <taxon>Thermococcales</taxon>
        <taxon>Thermococcaceae</taxon>
        <taxon>Thermococcus</taxon>
    </lineage>
</organism>